<keyword evidence="1" id="KW-0596">Phosphopantetheine</keyword>
<evidence type="ECO:0000313" key="4">
    <source>
        <dbReference type="EMBL" id="RDL42326.1"/>
    </source>
</evidence>
<reference evidence="4 5" key="1">
    <citation type="journal article" date="2018" name="IMA Fungus">
        <title>IMA Genome-F 9: Draft genome sequence of Annulohypoxylon stygium, Aspergillus mulundensis, Berkeleyomyces basicola (syn. Thielaviopsis basicola), Ceratocystis smalleyi, two Cercospora beticola strains, Coleophoma cylindrospora, Fusarium fracticaudum, Phialophora cf. hyalina, and Morchella septimelata.</title>
        <authorList>
            <person name="Wingfield B.D."/>
            <person name="Bills G.F."/>
            <person name="Dong Y."/>
            <person name="Huang W."/>
            <person name="Nel W.J."/>
            <person name="Swalarsk-Parry B.S."/>
            <person name="Vaghefi N."/>
            <person name="Wilken P.M."/>
            <person name="An Z."/>
            <person name="de Beer Z.W."/>
            <person name="De Vos L."/>
            <person name="Chen L."/>
            <person name="Duong T.A."/>
            <person name="Gao Y."/>
            <person name="Hammerbacher A."/>
            <person name="Kikkert J.R."/>
            <person name="Li Y."/>
            <person name="Li H."/>
            <person name="Li K."/>
            <person name="Li Q."/>
            <person name="Liu X."/>
            <person name="Ma X."/>
            <person name="Naidoo K."/>
            <person name="Pethybridge S.J."/>
            <person name="Sun J."/>
            <person name="Steenkamp E.T."/>
            <person name="van der Nest M.A."/>
            <person name="van Wyk S."/>
            <person name="Wingfield M.J."/>
            <person name="Xiong C."/>
            <person name="Yue Q."/>
            <person name="Zhang X."/>
        </authorList>
    </citation>
    <scope>NUCLEOTIDE SEQUENCE [LARGE SCALE GENOMIC DNA]</scope>
    <source>
        <strain evidence="4 5">BP 5553</strain>
    </source>
</reference>
<dbReference type="InterPro" id="IPR020845">
    <property type="entry name" value="AMP-binding_CS"/>
</dbReference>
<organism evidence="4 5">
    <name type="scientific">Venustampulla echinocandica</name>
    <dbReference type="NCBI Taxonomy" id="2656787"/>
    <lineage>
        <taxon>Eukaryota</taxon>
        <taxon>Fungi</taxon>
        <taxon>Dikarya</taxon>
        <taxon>Ascomycota</taxon>
        <taxon>Pezizomycotina</taxon>
        <taxon>Leotiomycetes</taxon>
        <taxon>Helotiales</taxon>
        <taxon>Pleuroascaceae</taxon>
        <taxon>Venustampulla</taxon>
    </lineage>
</organism>
<dbReference type="Proteomes" id="UP000254866">
    <property type="component" value="Unassembled WGS sequence"/>
</dbReference>
<keyword evidence="2" id="KW-0597">Phosphoprotein</keyword>
<dbReference type="STRING" id="2656787.A0A370U3G9"/>
<keyword evidence="5" id="KW-1185">Reference proteome</keyword>
<dbReference type="InterPro" id="IPR042099">
    <property type="entry name" value="ANL_N_sf"/>
</dbReference>
<dbReference type="InterPro" id="IPR000873">
    <property type="entry name" value="AMP-dep_synth/lig_dom"/>
</dbReference>
<dbReference type="AlphaFoldDB" id="A0A370U3G9"/>
<dbReference type="PROSITE" id="PS00455">
    <property type="entry name" value="AMP_BINDING"/>
    <property type="match status" value="1"/>
</dbReference>
<dbReference type="SUPFAM" id="SSF56801">
    <property type="entry name" value="Acetyl-CoA synthetase-like"/>
    <property type="match status" value="1"/>
</dbReference>
<dbReference type="InterPro" id="IPR051414">
    <property type="entry name" value="Adenylate-forming_Reductase"/>
</dbReference>
<sequence>MTTLPSESKIGRRLLPVVIDEISTYDPSRIFATIPISESLRDGFMDVTYRDFANAINRMSAWFDHEFGGKSSSFETVSYNGPPDLGYSIMTLAACKMGFKTILSSFQNKLEDQLNLLKKAECKAMIFAEGHPINPDQIDKHGIPIVRVPTLKEMLDIGGPEPVAYTFTKTYDEAEMDPLVLLTTSGTTSVPKLVVVRHGWVSAVDRAHSVPKSNGRAPSFTVFKNRRLWSPLPAFHGGGLIGNLIIPTFSNTHSIWAPSGRPLSTTLVEEMIDHIHFDMVLLTPFIIEVVVKSDYSRSKLEKVDFVVYGGVNNTCRKAPLPRETGNRIWQKTKLINMIGSTELSVLPTYLKDPEDWEYFYYSPDLPGIQMRPTDGDPDLYEQVIVRDPATDPYHSTFWTFPDAEEYRVNDLYAKHPSKPNLWLYIGRADDLIVLSDGKSFNPTSMEAVLRQHNYVEAAVIIGQGKLAPAAIIQFKRQVFEELGPEYNRDSFMKDIWPCAVAANKIAPPYAHMSEDMFFLANAEKPFRFTAKGSMMRHKTIALYAQEIEDWYSVADGKASIAKL</sequence>
<dbReference type="OrthoDB" id="429813at2759"/>
<name>A0A370U3G9_9HELO</name>
<dbReference type="Gene3D" id="3.40.50.12780">
    <property type="entry name" value="N-terminal domain of ligase-like"/>
    <property type="match status" value="1"/>
</dbReference>
<dbReference type="RefSeq" id="XP_031874982.1">
    <property type="nucleotide sequence ID" value="XM_032010928.1"/>
</dbReference>
<dbReference type="EMBL" id="NPIC01000001">
    <property type="protein sequence ID" value="RDL42326.1"/>
    <property type="molecule type" value="Genomic_DNA"/>
</dbReference>
<proteinExistence type="predicted"/>
<protein>
    <recommendedName>
        <fullName evidence="3">AMP-dependent synthetase/ligase domain-containing protein</fullName>
    </recommendedName>
</protein>
<evidence type="ECO:0000313" key="5">
    <source>
        <dbReference type="Proteomes" id="UP000254866"/>
    </source>
</evidence>
<dbReference type="PANTHER" id="PTHR43439">
    <property type="entry name" value="PHENYLACETATE-COENZYME A LIGASE"/>
    <property type="match status" value="1"/>
</dbReference>
<dbReference type="Pfam" id="PF23562">
    <property type="entry name" value="AMP-binding_C_3"/>
    <property type="match status" value="1"/>
</dbReference>
<dbReference type="Pfam" id="PF00501">
    <property type="entry name" value="AMP-binding"/>
    <property type="match status" value="1"/>
</dbReference>
<evidence type="ECO:0000259" key="3">
    <source>
        <dbReference type="Pfam" id="PF00501"/>
    </source>
</evidence>
<evidence type="ECO:0000256" key="1">
    <source>
        <dbReference type="ARBA" id="ARBA00022450"/>
    </source>
</evidence>
<accession>A0A370U3G9</accession>
<comment type="caution">
    <text evidence="4">The sequence shown here is derived from an EMBL/GenBank/DDBJ whole genome shotgun (WGS) entry which is preliminary data.</text>
</comment>
<gene>
    <name evidence="4" type="ORF">BP5553_02305</name>
</gene>
<feature type="domain" description="AMP-dependent synthetase/ligase" evidence="3">
    <location>
        <begin position="43"/>
        <end position="367"/>
    </location>
</feature>
<dbReference type="PANTHER" id="PTHR43439:SF2">
    <property type="entry name" value="ENZYME, PUTATIVE (JCVI)-RELATED"/>
    <property type="match status" value="1"/>
</dbReference>
<evidence type="ECO:0000256" key="2">
    <source>
        <dbReference type="ARBA" id="ARBA00022553"/>
    </source>
</evidence>
<dbReference type="GeneID" id="43595154"/>